<evidence type="ECO:0008006" key="4">
    <source>
        <dbReference type="Google" id="ProtNLM"/>
    </source>
</evidence>
<dbReference type="Pfam" id="PF16587">
    <property type="entry name" value="DUF5061"/>
    <property type="match status" value="1"/>
</dbReference>
<evidence type="ECO:0000256" key="1">
    <source>
        <dbReference type="SAM" id="SignalP"/>
    </source>
</evidence>
<dbReference type="EMBL" id="CP038437">
    <property type="protein sequence ID" value="QEM83834.1"/>
    <property type="molecule type" value="Genomic_DNA"/>
</dbReference>
<dbReference type="KEGG" id="hbh:E4T21_21365"/>
<protein>
    <recommendedName>
        <fullName evidence="4">Surface antigen domain-containing protein</fullName>
    </recommendedName>
</protein>
<organism evidence="2 3">
    <name type="scientific">Halomonas binhaiensis</name>
    <dbReference type="NCBI Taxonomy" id="2562282"/>
    <lineage>
        <taxon>Bacteria</taxon>
        <taxon>Pseudomonadati</taxon>
        <taxon>Pseudomonadota</taxon>
        <taxon>Gammaproteobacteria</taxon>
        <taxon>Oceanospirillales</taxon>
        <taxon>Halomonadaceae</taxon>
        <taxon>Halomonas</taxon>
    </lineage>
</organism>
<dbReference type="AlphaFoldDB" id="A0A5C1NKF2"/>
<dbReference type="Proteomes" id="UP000324285">
    <property type="component" value="Chromosome"/>
</dbReference>
<keyword evidence="3" id="KW-1185">Reference proteome</keyword>
<feature type="signal peptide" evidence="1">
    <location>
        <begin position="1"/>
        <end position="32"/>
    </location>
</feature>
<evidence type="ECO:0000313" key="3">
    <source>
        <dbReference type="Proteomes" id="UP000324285"/>
    </source>
</evidence>
<sequence length="135" mass="14027">MSYIRSLARHQLSWASALALLLSGCVVPPPQAGGSAGSVIVGGQQGYPLDAELSDAVAQASAGETLNLVSSPWGPNVRLLVGAPYHAGSGRTCRHADVWRQGSPTSQAIVACEASTGWVYRRRVTALMNGAEGIR</sequence>
<feature type="chain" id="PRO_5022994591" description="Surface antigen domain-containing protein" evidence="1">
    <location>
        <begin position="33"/>
        <end position="135"/>
    </location>
</feature>
<keyword evidence="1" id="KW-0732">Signal</keyword>
<reference evidence="2" key="1">
    <citation type="submission" date="2021-02" db="EMBL/GenBank/DDBJ databases">
        <title>Strain Y2R2, a novel species of the genus Halomonas.</title>
        <authorList>
            <person name="Huang H."/>
        </authorList>
    </citation>
    <scope>NUCLEOTIDE SEQUENCE</scope>
    <source>
        <strain evidence="2">Y2R2</strain>
    </source>
</reference>
<accession>A0A5C1NKF2</accession>
<name>A0A5C1NKF2_9GAMM</name>
<evidence type="ECO:0000313" key="2">
    <source>
        <dbReference type="EMBL" id="QEM83834.1"/>
    </source>
</evidence>
<gene>
    <name evidence="2" type="ORF">E4T21_21365</name>
</gene>
<dbReference type="RefSeq" id="WP_149286954.1">
    <property type="nucleotide sequence ID" value="NZ_CP038437.2"/>
</dbReference>
<dbReference type="InterPro" id="IPR032258">
    <property type="entry name" value="DUF5061"/>
</dbReference>
<dbReference type="PROSITE" id="PS51257">
    <property type="entry name" value="PROKAR_LIPOPROTEIN"/>
    <property type="match status" value="1"/>
</dbReference>
<dbReference type="OrthoDB" id="6239412at2"/>
<proteinExistence type="predicted"/>